<feature type="region of interest" description="Disordered" evidence="1">
    <location>
        <begin position="1"/>
        <end position="29"/>
    </location>
</feature>
<gene>
    <name evidence="3" type="ORF">H480_09868</name>
</gene>
<proteinExistence type="predicted"/>
<dbReference type="EMBL" id="AOUO01000117">
    <property type="protein sequence ID" value="EOD68757.1"/>
    <property type="molecule type" value="Genomic_DNA"/>
</dbReference>
<dbReference type="InterPro" id="IPR011704">
    <property type="entry name" value="ATPase_dyneun-rel_AAA"/>
</dbReference>
<dbReference type="PANTHER" id="PTHR42759">
    <property type="entry name" value="MOXR FAMILY PROTEIN"/>
    <property type="match status" value="1"/>
</dbReference>
<dbReference type="AlphaFoldDB" id="R1GBK2"/>
<dbReference type="InterPro" id="IPR003593">
    <property type="entry name" value="AAA+_ATPase"/>
</dbReference>
<dbReference type="Gene3D" id="3.40.50.300">
    <property type="entry name" value="P-loop containing nucleotide triphosphate hydrolases"/>
    <property type="match status" value="1"/>
</dbReference>
<protein>
    <submittedName>
        <fullName evidence="3">MoxR-like ATPase</fullName>
    </submittedName>
</protein>
<comment type="caution">
    <text evidence="3">The sequence shown here is derived from an EMBL/GenBank/DDBJ whole genome shotgun (WGS) entry which is preliminary data.</text>
</comment>
<name>R1GBK2_9PSEU</name>
<dbReference type="SMART" id="SM00382">
    <property type="entry name" value="AAA"/>
    <property type="match status" value="1"/>
</dbReference>
<evidence type="ECO:0000313" key="3">
    <source>
        <dbReference type="EMBL" id="EOD68757.1"/>
    </source>
</evidence>
<dbReference type="PANTHER" id="PTHR42759:SF1">
    <property type="entry name" value="MAGNESIUM-CHELATASE SUBUNIT CHLD"/>
    <property type="match status" value="1"/>
</dbReference>
<dbReference type="eggNOG" id="COG0714">
    <property type="taxonomic scope" value="Bacteria"/>
</dbReference>
<evidence type="ECO:0000259" key="2">
    <source>
        <dbReference type="SMART" id="SM00382"/>
    </source>
</evidence>
<dbReference type="InterPro" id="IPR027417">
    <property type="entry name" value="P-loop_NTPase"/>
</dbReference>
<dbReference type="CDD" id="cd00009">
    <property type="entry name" value="AAA"/>
    <property type="match status" value="1"/>
</dbReference>
<dbReference type="GO" id="GO:0005524">
    <property type="term" value="F:ATP binding"/>
    <property type="evidence" value="ECO:0007669"/>
    <property type="project" value="InterPro"/>
</dbReference>
<sequence length="318" mass="34999">MTSAAGGTSTGPPTSRARREPRSPPTIVSVTDSPEELAAALDATGYLADDGLATAGFLALRMGRPLFCEGEPGTGKTSLALALATALGRPLVRLQCHEGIDASQALYEWDFPRQLLHLRALEAAGDGHLDVETAERSLYTERFLLARPLLQALISAPCVLLIDEIDRADDEFEAFLLQLLDEHAVTIPEYGEVRAEQPPLVVLTSNRTREVHDALKRRCLYHWLEHPDLVREVAILRRRIPQTGEVLARQIAEAVHRLREMDLLKPPGVAESLDWARALLTLQRDELDAATAARTLGAVLKYSEDLDRVRAKLDALFA</sequence>
<dbReference type="SUPFAM" id="SSF52540">
    <property type="entry name" value="P-loop containing nucleoside triphosphate hydrolases"/>
    <property type="match status" value="1"/>
</dbReference>
<keyword evidence="4" id="KW-1185">Reference proteome</keyword>
<evidence type="ECO:0000313" key="4">
    <source>
        <dbReference type="Proteomes" id="UP000014139"/>
    </source>
</evidence>
<dbReference type="PATRIC" id="fig|1292037.4.peg.1900"/>
<evidence type="ECO:0000256" key="1">
    <source>
        <dbReference type="SAM" id="MobiDB-lite"/>
    </source>
</evidence>
<reference evidence="3 4" key="1">
    <citation type="submission" date="2013-02" db="EMBL/GenBank/DDBJ databases">
        <title>Draft genome sequence of Amycolatopsis vancoresmycina strain DSM 44592T.</title>
        <authorList>
            <person name="Kumar S."/>
            <person name="Kaur N."/>
            <person name="Kaur C."/>
            <person name="Raghava G.P.S."/>
            <person name="Mayilraj S."/>
        </authorList>
    </citation>
    <scope>NUCLEOTIDE SEQUENCE [LARGE SCALE GENOMIC DNA]</scope>
    <source>
        <strain evidence="3 4">DSM 44592</strain>
    </source>
</reference>
<dbReference type="Proteomes" id="UP000014139">
    <property type="component" value="Unassembled WGS sequence"/>
</dbReference>
<dbReference type="GO" id="GO:0016887">
    <property type="term" value="F:ATP hydrolysis activity"/>
    <property type="evidence" value="ECO:0007669"/>
    <property type="project" value="InterPro"/>
</dbReference>
<dbReference type="InterPro" id="IPR050764">
    <property type="entry name" value="CbbQ/NirQ/NorQ/GpvN"/>
</dbReference>
<feature type="compositionally biased region" description="Polar residues" evidence="1">
    <location>
        <begin position="1"/>
        <end position="13"/>
    </location>
</feature>
<feature type="domain" description="AAA+ ATPase" evidence="2">
    <location>
        <begin position="62"/>
        <end position="245"/>
    </location>
</feature>
<dbReference type="Pfam" id="PF07728">
    <property type="entry name" value="AAA_5"/>
    <property type="match status" value="1"/>
</dbReference>
<organism evidence="3 4">
    <name type="scientific">Amycolatopsis vancoresmycina DSM 44592</name>
    <dbReference type="NCBI Taxonomy" id="1292037"/>
    <lineage>
        <taxon>Bacteria</taxon>
        <taxon>Bacillati</taxon>
        <taxon>Actinomycetota</taxon>
        <taxon>Actinomycetes</taxon>
        <taxon>Pseudonocardiales</taxon>
        <taxon>Pseudonocardiaceae</taxon>
        <taxon>Amycolatopsis</taxon>
    </lineage>
</organism>
<accession>R1GBK2</accession>